<protein>
    <submittedName>
        <fullName evidence="1">Uncharacterized protein</fullName>
    </submittedName>
</protein>
<name>A0A2U3MYH8_9GAMM</name>
<keyword evidence="2" id="KW-1185">Reference proteome</keyword>
<dbReference type="Proteomes" id="UP000245974">
    <property type="component" value="Unassembled WGS sequence"/>
</dbReference>
<evidence type="ECO:0000313" key="1">
    <source>
        <dbReference type="EMBL" id="SPL70492.1"/>
    </source>
</evidence>
<dbReference type="AlphaFoldDB" id="A0A2U3MYH8"/>
<sequence>MNEQKLISKIQTAYDEVLEEIPVIIKLPGFQTISSFTDEQKQYLSDLVQNQVNLLIKITLIDQYDQEIEISDPEPENSPFNVEQLSSYKIQRLTFNFNEASVWILLYFQDEIKLIAETETVKTPSKRSI</sequence>
<accession>A0A2U3MYH8</accession>
<evidence type="ECO:0000313" key="2">
    <source>
        <dbReference type="Proteomes" id="UP000245974"/>
    </source>
</evidence>
<organism evidence="1 2">
    <name type="scientific">Acinetobacter stercoris</name>
    <dbReference type="NCBI Taxonomy" id="2126983"/>
    <lineage>
        <taxon>Bacteria</taxon>
        <taxon>Pseudomonadati</taxon>
        <taxon>Pseudomonadota</taxon>
        <taxon>Gammaproteobacteria</taxon>
        <taxon>Moraxellales</taxon>
        <taxon>Moraxellaceae</taxon>
        <taxon>Acinetobacter</taxon>
    </lineage>
</organism>
<dbReference type="RefSeq" id="WP_121973964.1">
    <property type="nucleotide sequence ID" value="NZ_OOGT01000063.1"/>
</dbReference>
<reference evidence="2" key="1">
    <citation type="submission" date="2018-03" db="EMBL/GenBank/DDBJ databases">
        <authorList>
            <person name="Blom J."/>
        </authorList>
    </citation>
    <scope>NUCLEOTIDE SEQUENCE [LARGE SCALE GENOMIC DNA]</scope>
    <source>
        <strain evidence="2">KPC-SM-21</strain>
    </source>
</reference>
<dbReference type="EMBL" id="OOGT01000063">
    <property type="protein sequence ID" value="SPL70492.1"/>
    <property type="molecule type" value="Genomic_DNA"/>
</dbReference>
<dbReference type="InParanoid" id="A0A2U3MYH8"/>
<gene>
    <name evidence="1" type="ORF">KPC_1670</name>
</gene>
<proteinExistence type="predicted"/>
<dbReference type="OrthoDB" id="10016125at2"/>